<feature type="compositionally biased region" description="Basic and acidic residues" evidence="1">
    <location>
        <begin position="86"/>
        <end position="104"/>
    </location>
</feature>
<keyword evidence="2" id="KW-0732">Signal</keyword>
<dbReference type="AlphaFoldDB" id="A0A9J6C1A5"/>
<feature type="compositionally biased region" description="Low complexity" evidence="1">
    <location>
        <begin position="141"/>
        <end position="157"/>
    </location>
</feature>
<sequence length="157" mass="17572">MASYKVILLFSSLVSVLVFVKGSVIRKKREGPEAIQSFILDKVADGFAILEHGAGYKGQQDHQFDFFGAKAGIDAKPNIGFGDTARNNENETKSRKKREAKEISQDVKTEEFQNIFKEMWGAIVDGGKKIVKKFGDMIDGQSNQDQQGQPQQQHQTY</sequence>
<accession>A0A9J6C1A5</accession>
<name>A0A9J6C1A5_POLVA</name>
<proteinExistence type="predicted"/>
<evidence type="ECO:0000256" key="2">
    <source>
        <dbReference type="SAM" id="SignalP"/>
    </source>
</evidence>
<keyword evidence="4" id="KW-1185">Reference proteome</keyword>
<evidence type="ECO:0000313" key="4">
    <source>
        <dbReference type="Proteomes" id="UP001107558"/>
    </source>
</evidence>
<gene>
    <name evidence="3" type="ORF">PVAND_005668</name>
</gene>
<feature type="region of interest" description="Disordered" evidence="1">
    <location>
        <begin position="138"/>
        <end position="157"/>
    </location>
</feature>
<evidence type="ECO:0000313" key="3">
    <source>
        <dbReference type="EMBL" id="KAG5675794.1"/>
    </source>
</evidence>
<feature type="chain" id="PRO_5039931929" evidence="2">
    <location>
        <begin position="23"/>
        <end position="157"/>
    </location>
</feature>
<evidence type="ECO:0000256" key="1">
    <source>
        <dbReference type="SAM" id="MobiDB-lite"/>
    </source>
</evidence>
<comment type="caution">
    <text evidence="3">The sequence shown here is derived from an EMBL/GenBank/DDBJ whole genome shotgun (WGS) entry which is preliminary data.</text>
</comment>
<feature type="signal peptide" evidence="2">
    <location>
        <begin position="1"/>
        <end position="22"/>
    </location>
</feature>
<organism evidence="3 4">
    <name type="scientific">Polypedilum vanderplanki</name>
    <name type="common">Sleeping chironomid midge</name>
    <dbReference type="NCBI Taxonomy" id="319348"/>
    <lineage>
        <taxon>Eukaryota</taxon>
        <taxon>Metazoa</taxon>
        <taxon>Ecdysozoa</taxon>
        <taxon>Arthropoda</taxon>
        <taxon>Hexapoda</taxon>
        <taxon>Insecta</taxon>
        <taxon>Pterygota</taxon>
        <taxon>Neoptera</taxon>
        <taxon>Endopterygota</taxon>
        <taxon>Diptera</taxon>
        <taxon>Nematocera</taxon>
        <taxon>Chironomoidea</taxon>
        <taxon>Chironomidae</taxon>
        <taxon>Chironominae</taxon>
        <taxon>Polypedilum</taxon>
        <taxon>Polypedilum</taxon>
    </lineage>
</organism>
<dbReference type="EMBL" id="JADBJN010000002">
    <property type="protein sequence ID" value="KAG5675794.1"/>
    <property type="molecule type" value="Genomic_DNA"/>
</dbReference>
<reference evidence="3" key="1">
    <citation type="submission" date="2021-03" db="EMBL/GenBank/DDBJ databases">
        <title>Chromosome level genome of the anhydrobiotic midge Polypedilum vanderplanki.</title>
        <authorList>
            <person name="Yoshida Y."/>
            <person name="Kikawada T."/>
            <person name="Gusev O."/>
        </authorList>
    </citation>
    <scope>NUCLEOTIDE SEQUENCE</scope>
    <source>
        <strain evidence="3">NIAS01</strain>
        <tissue evidence="3">Whole body or cell culture</tissue>
    </source>
</reference>
<feature type="region of interest" description="Disordered" evidence="1">
    <location>
        <begin position="78"/>
        <end position="104"/>
    </location>
</feature>
<protein>
    <submittedName>
        <fullName evidence="3">Uncharacterized protein</fullName>
    </submittedName>
</protein>
<dbReference type="Proteomes" id="UP001107558">
    <property type="component" value="Chromosome 2"/>
</dbReference>